<dbReference type="InterPro" id="IPR057601">
    <property type="entry name" value="Oar-like_b-barrel"/>
</dbReference>
<dbReference type="Gene3D" id="2.60.40.1120">
    <property type="entry name" value="Carboxypeptidase-like, regulatory domain"/>
    <property type="match status" value="1"/>
</dbReference>
<dbReference type="Proteomes" id="UP000540989">
    <property type="component" value="Unassembled WGS sequence"/>
</dbReference>
<dbReference type="AlphaFoldDB" id="A0A7W7ZGB5"/>
<comment type="caution">
    <text evidence="8">The sequence shown here is derived from an EMBL/GenBank/DDBJ whole genome shotgun (WGS) entry which is preliminary data.</text>
</comment>
<keyword evidence="3" id="KW-1134">Transmembrane beta strand</keyword>
<dbReference type="PANTHER" id="PTHR30069">
    <property type="entry name" value="TONB-DEPENDENT OUTER MEMBRANE RECEPTOR"/>
    <property type="match status" value="1"/>
</dbReference>
<dbReference type="Pfam" id="PF25183">
    <property type="entry name" value="OMP_b-brl_4"/>
    <property type="match status" value="3"/>
</dbReference>
<keyword evidence="5" id="KW-0472">Membrane</keyword>
<sequence>MAQAKVTIRNSDTGVVRNEASDQHGTVSIPGLSAGQYSVTIDADSFASYQAPLTLTLGQVADLQVSLRIRTNTEQVEVQDTAQGVDQERIEGSQVIEPKQISDLPISDRDFIDFVLLTPTATVGRNSSTGAQSAFQETVLEVSFAGLRETHSVFYGLDGVDYTTLVSGVQRVSPSLDWVQEFRVVNGPDAAGSGLSLGAAVNTITKSGTNDLHGSVYEYIRNSVANANNLLSAPGFDTLRFNQFGATVGGPLRKDKAFYFLGYEGQRRAQSPIYSRFILKCIDIAGCLGPGTPSINQIKTSLGLSPENLGSILQIGDYNNAFGKFTDVLNQRSTLSVGYLFADVHNGNTPAASPGQGLPSSYRDNRVHDQTAYANFFHIVGNHWTSESSVNFGRRIFYMNPVGAGFEPALNVADTLYSGGFLGGVDYYSEHHFQAKEAMAYTRGEHTLKFGAELEPGWFSAETPYFTPGVGIFSPQSFFGTGPFAAFGPGTAVQFLFQQTKADFGQQVPQRNLPFTNGFFDGPDGPAHQAADQVAFWHKLVGLYVQDQWKVKQNLVLSAGLRYDVDLLPSASDLKIVGAINPTNYGNVQPRVGLAYGFRNGKGAVRSSFGLYTGSLEYSSLVNGWHGASPFTTMNQPLLPTFANPTRDLVGFGPAGMVGTAGPVLAGAAFRNFTHNGIYPAPGILKEFPLGFTVRKFPSSYAEQANLEVENELGGKWFLTLGYHYVHAIHLNSSNSINGAPAGFLSDGRQKFTPADSRFGFVLYATPSGWSIYHGGSVTLRKEFSQHFSVLTNYVYGKSIDLATENQLQDEPQDYLQPQLDRSVSDNDVRHRLVVTALAETPETWSAPLRGIQFSMLNTLQSAQAYSILAGSDINGDGFPFNDRVGNIGRNTYQGAPYYDTDLRLQRLFSFSERFKLNASAEALNVLNRVNVQDVDQVYGAGEFGGATPKRYGDGVTSPANPTFGSPTFAGAARQFQLSIKLKF</sequence>
<dbReference type="SUPFAM" id="SSF49478">
    <property type="entry name" value="Cna protein B-type domain"/>
    <property type="match status" value="1"/>
</dbReference>
<evidence type="ECO:0000256" key="3">
    <source>
        <dbReference type="ARBA" id="ARBA00022452"/>
    </source>
</evidence>
<dbReference type="EMBL" id="JACHIP010000006">
    <property type="protein sequence ID" value="MBB5059409.1"/>
    <property type="molecule type" value="Genomic_DNA"/>
</dbReference>
<dbReference type="GO" id="GO:0015344">
    <property type="term" value="F:siderophore uptake transmembrane transporter activity"/>
    <property type="evidence" value="ECO:0007669"/>
    <property type="project" value="TreeGrafter"/>
</dbReference>
<feature type="domain" description="TonB-dependent transporter Oar-like beta-barrel" evidence="7">
    <location>
        <begin position="317"/>
        <end position="880"/>
    </location>
</feature>
<evidence type="ECO:0000256" key="1">
    <source>
        <dbReference type="ARBA" id="ARBA00004571"/>
    </source>
</evidence>
<dbReference type="SUPFAM" id="SSF56935">
    <property type="entry name" value="Porins"/>
    <property type="match status" value="1"/>
</dbReference>
<dbReference type="Gene3D" id="2.40.170.20">
    <property type="entry name" value="TonB-dependent receptor, beta-barrel domain"/>
    <property type="match status" value="1"/>
</dbReference>
<keyword evidence="4" id="KW-0812">Transmembrane</keyword>
<keyword evidence="2" id="KW-0813">Transport</keyword>
<reference evidence="8 9" key="1">
    <citation type="submission" date="2020-08" db="EMBL/GenBank/DDBJ databases">
        <title>Genomic Encyclopedia of Type Strains, Phase IV (KMG-V): Genome sequencing to study the core and pangenomes of soil and plant-associated prokaryotes.</title>
        <authorList>
            <person name="Whitman W."/>
        </authorList>
    </citation>
    <scope>NUCLEOTIDE SEQUENCE [LARGE SCALE GENOMIC DNA]</scope>
    <source>
        <strain evidence="8 9">M8UP14</strain>
    </source>
</reference>
<keyword evidence="6" id="KW-0998">Cell outer membrane</keyword>
<evidence type="ECO:0000313" key="9">
    <source>
        <dbReference type="Proteomes" id="UP000540989"/>
    </source>
</evidence>
<evidence type="ECO:0000313" key="8">
    <source>
        <dbReference type="EMBL" id="MBB5059409.1"/>
    </source>
</evidence>
<protein>
    <recommendedName>
        <fullName evidence="7">TonB-dependent transporter Oar-like beta-barrel domain-containing protein</fullName>
    </recommendedName>
</protein>
<gene>
    <name evidence="8" type="ORF">HDF16_004135</name>
</gene>
<dbReference type="InterPro" id="IPR039426">
    <property type="entry name" value="TonB-dep_rcpt-like"/>
</dbReference>
<dbReference type="GO" id="GO:0044718">
    <property type="term" value="P:siderophore transmembrane transport"/>
    <property type="evidence" value="ECO:0007669"/>
    <property type="project" value="TreeGrafter"/>
</dbReference>
<dbReference type="PANTHER" id="PTHR30069:SF46">
    <property type="entry name" value="OAR PROTEIN"/>
    <property type="match status" value="1"/>
</dbReference>
<comment type="subcellular location">
    <subcellularLocation>
        <location evidence="1">Cell outer membrane</location>
        <topology evidence="1">Multi-pass membrane protein</topology>
    </subcellularLocation>
</comment>
<evidence type="ECO:0000259" key="7">
    <source>
        <dbReference type="Pfam" id="PF25183"/>
    </source>
</evidence>
<proteinExistence type="predicted"/>
<keyword evidence="9" id="KW-1185">Reference proteome</keyword>
<feature type="domain" description="TonB-dependent transporter Oar-like beta-barrel" evidence="7">
    <location>
        <begin position="883"/>
        <end position="977"/>
    </location>
</feature>
<evidence type="ECO:0000256" key="2">
    <source>
        <dbReference type="ARBA" id="ARBA00022448"/>
    </source>
</evidence>
<evidence type="ECO:0000256" key="4">
    <source>
        <dbReference type="ARBA" id="ARBA00022692"/>
    </source>
</evidence>
<evidence type="ECO:0000256" key="5">
    <source>
        <dbReference type="ARBA" id="ARBA00023136"/>
    </source>
</evidence>
<dbReference type="GO" id="GO:0009279">
    <property type="term" value="C:cell outer membrane"/>
    <property type="evidence" value="ECO:0007669"/>
    <property type="project" value="UniProtKB-SubCell"/>
</dbReference>
<evidence type="ECO:0000256" key="6">
    <source>
        <dbReference type="ARBA" id="ARBA00023237"/>
    </source>
</evidence>
<feature type="domain" description="TonB-dependent transporter Oar-like beta-barrel" evidence="7">
    <location>
        <begin position="204"/>
        <end position="272"/>
    </location>
</feature>
<name>A0A7W7ZGB5_9BACT</name>
<dbReference type="InterPro" id="IPR036942">
    <property type="entry name" value="Beta-barrel_TonB_sf"/>
</dbReference>
<dbReference type="Pfam" id="PF13620">
    <property type="entry name" value="CarboxypepD_reg"/>
    <property type="match status" value="1"/>
</dbReference>
<organism evidence="8 9">
    <name type="scientific">Granulicella aggregans</name>
    <dbReference type="NCBI Taxonomy" id="474949"/>
    <lineage>
        <taxon>Bacteria</taxon>
        <taxon>Pseudomonadati</taxon>
        <taxon>Acidobacteriota</taxon>
        <taxon>Terriglobia</taxon>
        <taxon>Terriglobales</taxon>
        <taxon>Acidobacteriaceae</taxon>
        <taxon>Granulicella</taxon>
    </lineage>
</organism>
<accession>A0A7W7ZGB5</accession>